<reference evidence="2 3" key="1">
    <citation type="journal article" date="2021" name="Int. J. Syst. Evol. Microbiol.">
        <title>Steroidobacter gossypii sp. nov., isolated from soil of cotton cropping field.</title>
        <authorList>
            <person name="Huang R."/>
            <person name="Yang S."/>
            <person name="Zhen C."/>
            <person name="Liu W."/>
        </authorList>
    </citation>
    <scope>NUCLEOTIDE SEQUENCE [LARGE SCALE GENOMIC DNA]</scope>
    <source>
        <strain evidence="2 3">S1-65</strain>
    </source>
</reference>
<sequence>MKTAVILSTYNAPDRLRPTLVGYAAQTHRDFELIVADDGSTGATRELIKDVSSQFSLPIKHVWHEDQGFRKCRILNQAIASTGADYLIFSDGDCIPRADFVATHLERARPGRFLSGGYFKLSAKASSRITAEDILAGHALDPQWLIANGMPRSRKLGRLACSPWRAGLMNAITPTRPTWNGHNASGWRSDMIRINGFDERMAYWAQDREFGERLENSGVRGLQIRYSAICVHLHHERPYKTKESRERNQQIRRDTRRMRARWTVHGIHKSPAPESDALMITPADDVTVMRYA</sequence>
<dbReference type="SUPFAM" id="SSF53448">
    <property type="entry name" value="Nucleotide-diphospho-sugar transferases"/>
    <property type="match status" value="1"/>
</dbReference>
<dbReference type="CDD" id="cd06420">
    <property type="entry name" value="GT2_Chondriotin_Pol_N"/>
    <property type="match status" value="1"/>
</dbReference>
<dbReference type="InterPro" id="IPR001173">
    <property type="entry name" value="Glyco_trans_2-like"/>
</dbReference>
<dbReference type="Pfam" id="PF00535">
    <property type="entry name" value="Glycos_transf_2"/>
    <property type="match status" value="1"/>
</dbReference>
<organism evidence="2 3">
    <name type="scientific">Steroidobacter gossypii</name>
    <dbReference type="NCBI Taxonomy" id="2805490"/>
    <lineage>
        <taxon>Bacteria</taxon>
        <taxon>Pseudomonadati</taxon>
        <taxon>Pseudomonadota</taxon>
        <taxon>Gammaproteobacteria</taxon>
        <taxon>Steroidobacterales</taxon>
        <taxon>Steroidobacteraceae</taxon>
        <taxon>Steroidobacter</taxon>
    </lineage>
</organism>
<protein>
    <submittedName>
        <fullName evidence="2">Glycosyltransferase family 2 protein</fullName>
    </submittedName>
</protein>
<dbReference type="EMBL" id="JAEVLS010000006">
    <property type="protein sequence ID" value="MBM0108158.1"/>
    <property type="molecule type" value="Genomic_DNA"/>
</dbReference>
<keyword evidence="3" id="KW-1185">Reference proteome</keyword>
<dbReference type="InterPro" id="IPR029044">
    <property type="entry name" value="Nucleotide-diphossugar_trans"/>
</dbReference>
<evidence type="ECO:0000313" key="2">
    <source>
        <dbReference type="EMBL" id="MBM0108158.1"/>
    </source>
</evidence>
<dbReference type="RefSeq" id="WP_203170265.1">
    <property type="nucleotide sequence ID" value="NZ_JAEVLS010000006.1"/>
</dbReference>
<evidence type="ECO:0000313" key="3">
    <source>
        <dbReference type="Proteomes" id="UP000661077"/>
    </source>
</evidence>
<name>A0ABS1X4K5_9GAMM</name>
<gene>
    <name evidence="2" type="ORF">JM946_25785</name>
</gene>
<dbReference type="Gene3D" id="3.90.550.10">
    <property type="entry name" value="Spore Coat Polysaccharide Biosynthesis Protein SpsA, Chain A"/>
    <property type="match status" value="1"/>
</dbReference>
<dbReference type="PANTHER" id="PTHR43685:SF3">
    <property type="entry name" value="SLR2126 PROTEIN"/>
    <property type="match status" value="1"/>
</dbReference>
<feature type="domain" description="Glycosyltransferase 2-like" evidence="1">
    <location>
        <begin position="5"/>
        <end position="109"/>
    </location>
</feature>
<dbReference type="PANTHER" id="PTHR43685">
    <property type="entry name" value="GLYCOSYLTRANSFERASE"/>
    <property type="match status" value="1"/>
</dbReference>
<proteinExistence type="predicted"/>
<accession>A0ABS1X4K5</accession>
<dbReference type="InterPro" id="IPR050834">
    <property type="entry name" value="Glycosyltransf_2"/>
</dbReference>
<evidence type="ECO:0000259" key="1">
    <source>
        <dbReference type="Pfam" id="PF00535"/>
    </source>
</evidence>
<comment type="caution">
    <text evidence="2">The sequence shown here is derived from an EMBL/GenBank/DDBJ whole genome shotgun (WGS) entry which is preliminary data.</text>
</comment>
<dbReference type="Proteomes" id="UP000661077">
    <property type="component" value="Unassembled WGS sequence"/>
</dbReference>